<dbReference type="PANTHER" id="PTHR42917:SF2">
    <property type="entry name" value="2,4-DIENOYL-COA REDUCTASE [(2E)-ENOYL-COA-PRODUCING]"/>
    <property type="match status" value="1"/>
</dbReference>
<dbReference type="PRINTS" id="PR00419">
    <property type="entry name" value="ADXRDTASE"/>
</dbReference>
<proteinExistence type="inferred from homology"/>
<dbReference type="Proteomes" id="UP000480185">
    <property type="component" value="Unassembled WGS sequence"/>
</dbReference>
<evidence type="ECO:0000256" key="8">
    <source>
        <dbReference type="ARBA" id="ARBA00023004"/>
    </source>
</evidence>
<comment type="cofactor">
    <cofactor evidence="2">
        <name>[4Fe-4S] cluster</name>
        <dbReference type="ChEBI" id="CHEBI:49883"/>
    </cofactor>
</comment>
<evidence type="ECO:0000256" key="7">
    <source>
        <dbReference type="ARBA" id="ARBA00023002"/>
    </source>
</evidence>
<evidence type="ECO:0000256" key="1">
    <source>
        <dbReference type="ARBA" id="ARBA00001917"/>
    </source>
</evidence>
<evidence type="ECO:0000313" key="12">
    <source>
        <dbReference type="Proteomes" id="UP000480185"/>
    </source>
</evidence>
<organism evidence="11 12">
    <name type="scientific">Salinibacillus xinjiangensis</name>
    <dbReference type="NCBI Taxonomy" id="1229268"/>
    <lineage>
        <taxon>Bacteria</taxon>
        <taxon>Bacillati</taxon>
        <taxon>Bacillota</taxon>
        <taxon>Bacilli</taxon>
        <taxon>Bacillales</taxon>
        <taxon>Bacillaceae</taxon>
        <taxon>Salinibacillus</taxon>
    </lineage>
</organism>
<keyword evidence="8" id="KW-0408">Iron</keyword>
<dbReference type="OrthoDB" id="9772736at2"/>
<dbReference type="Pfam" id="PF00724">
    <property type="entry name" value="Oxidored_FMN"/>
    <property type="match status" value="1"/>
</dbReference>
<protein>
    <submittedName>
        <fullName evidence="11">NAD(P)-binding protein</fullName>
    </submittedName>
</protein>
<evidence type="ECO:0000259" key="10">
    <source>
        <dbReference type="Pfam" id="PF00724"/>
    </source>
</evidence>
<dbReference type="GO" id="GO:0010181">
    <property type="term" value="F:FMN binding"/>
    <property type="evidence" value="ECO:0007669"/>
    <property type="project" value="InterPro"/>
</dbReference>
<keyword evidence="6" id="KW-0479">Metal-binding</keyword>
<keyword evidence="4" id="KW-0285">Flavoprotein</keyword>
<evidence type="ECO:0000256" key="9">
    <source>
        <dbReference type="ARBA" id="ARBA00023014"/>
    </source>
</evidence>
<comment type="caution">
    <text evidence="11">The sequence shown here is derived from an EMBL/GenBank/DDBJ whole genome shotgun (WGS) entry which is preliminary data.</text>
</comment>
<dbReference type="GO" id="GO:0051536">
    <property type="term" value="F:iron-sulfur cluster binding"/>
    <property type="evidence" value="ECO:0007669"/>
    <property type="project" value="UniProtKB-KW"/>
</dbReference>
<dbReference type="SUPFAM" id="SSF51905">
    <property type="entry name" value="FAD/NAD(P)-binding domain"/>
    <property type="match status" value="1"/>
</dbReference>
<dbReference type="Gene3D" id="3.20.20.70">
    <property type="entry name" value="Aldolase class I"/>
    <property type="match status" value="1"/>
</dbReference>
<dbReference type="InterPro" id="IPR013785">
    <property type="entry name" value="Aldolase_TIM"/>
</dbReference>
<comment type="similarity">
    <text evidence="3">In the N-terminal section; belongs to the NADH:flavin oxidoreductase/NADH oxidase family.</text>
</comment>
<dbReference type="AlphaFoldDB" id="A0A6G1X1J4"/>
<dbReference type="PANTHER" id="PTHR42917">
    <property type="entry name" value="2,4-DIENOYL-COA REDUCTASE"/>
    <property type="match status" value="1"/>
</dbReference>
<dbReference type="RefSeq" id="WP_153726825.1">
    <property type="nucleotide sequence ID" value="NZ_WJNH01000001.1"/>
</dbReference>
<dbReference type="InterPro" id="IPR001155">
    <property type="entry name" value="OxRdtase_FMN_N"/>
</dbReference>
<evidence type="ECO:0000256" key="2">
    <source>
        <dbReference type="ARBA" id="ARBA00001966"/>
    </source>
</evidence>
<dbReference type="InterPro" id="IPR036188">
    <property type="entry name" value="FAD/NAD-bd_sf"/>
</dbReference>
<evidence type="ECO:0000256" key="3">
    <source>
        <dbReference type="ARBA" id="ARBA00011048"/>
    </source>
</evidence>
<name>A0A6G1X1J4_9BACI</name>
<dbReference type="SUPFAM" id="SSF51395">
    <property type="entry name" value="FMN-linked oxidoreductases"/>
    <property type="match status" value="1"/>
</dbReference>
<evidence type="ECO:0000313" key="11">
    <source>
        <dbReference type="EMBL" id="MRG84853.1"/>
    </source>
</evidence>
<keyword evidence="5" id="KW-0288">FMN</keyword>
<dbReference type="InterPro" id="IPR051793">
    <property type="entry name" value="NADH:flavin_oxidoreductase"/>
</dbReference>
<evidence type="ECO:0000256" key="5">
    <source>
        <dbReference type="ARBA" id="ARBA00022643"/>
    </source>
</evidence>
<keyword evidence="12" id="KW-1185">Reference proteome</keyword>
<dbReference type="Pfam" id="PF12831">
    <property type="entry name" value="FAD_oxidored"/>
    <property type="match status" value="1"/>
</dbReference>
<dbReference type="EMBL" id="WJNH01000001">
    <property type="protein sequence ID" value="MRG84853.1"/>
    <property type="molecule type" value="Genomic_DNA"/>
</dbReference>
<dbReference type="SUPFAM" id="SSF51971">
    <property type="entry name" value="Nucleotide-binding domain"/>
    <property type="match status" value="1"/>
</dbReference>
<dbReference type="Gene3D" id="3.50.50.60">
    <property type="entry name" value="FAD/NAD(P)-binding domain"/>
    <property type="match status" value="1"/>
</dbReference>
<dbReference type="CDD" id="cd02803">
    <property type="entry name" value="OYE_like_FMN_family"/>
    <property type="match status" value="1"/>
</dbReference>
<keyword evidence="9" id="KW-0411">Iron-sulfur</keyword>
<dbReference type="GO" id="GO:0016491">
    <property type="term" value="F:oxidoreductase activity"/>
    <property type="evidence" value="ECO:0007669"/>
    <property type="project" value="UniProtKB-KW"/>
</dbReference>
<reference evidence="11 12" key="1">
    <citation type="submission" date="2019-11" db="EMBL/GenBank/DDBJ databases">
        <authorList>
            <person name="Li J."/>
        </authorList>
    </citation>
    <scope>NUCLEOTIDE SEQUENCE [LARGE SCALE GENOMIC DNA]</scope>
    <source>
        <strain evidence="11 12">J4</strain>
    </source>
</reference>
<accession>A0A6G1X1J4</accession>
<feature type="domain" description="NADH:flavin oxidoreductase/NADH oxidase N-terminal" evidence="10">
    <location>
        <begin position="7"/>
        <end position="336"/>
    </location>
</feature>
<evidence type="ECO:0000256" key="4">
    <source>
        <dbReference type="ARBA" id="ARBA00022630"/>
    </source>
</evidence>
<comment type="cofactor">
    <cofactor evidence="1">
        <name>FMN</name>
        <dbReference type="ChEBI" id="CHEBI:58210"/>
    </cofactor>
</comment>
<dbReference type="GO" id="GO:0046872">
    <property type="term" value="F:metal ion binding"/>
    <property type="evidence" value="ECO:0007669"/>
    <property type="project" value="UniProtKB-KW"/>
</dbReference>
<keyword evidence="7" id="KW-0560">Oxidoreductase</keyword>
<evidence type="ECO:0000256" key="6">
    <source>
        <dbReference type="ARBA" id="ARBA00022723"/>
    </source>
</evidence>
<gene>
    <name evidence="11" type="ORF">GH754_00770</name>
</gene>
<sequence>MSRNFEKLFSPINVGSKTLSNRITMAEVLNNYGEKHEPTMRQAKFYGERAKGGVAMIVTEGFSVHPTSLPQPQVPIAYTEENIDKFKMIADEVHKYDTVLLGQLWHVGRQQLWSPTMSSWGVSELPCPLSDAVPHAMTVEEIKEIEDSFVSSAINLSKAGFDGVSLHGAHGYLITQFLSKWTNKRKDEYGGSLENRTRFIVNIVNKIKENCGKDFIVGIKLTVHEYVEGGLDLTESKNIVQYLNEKCALDYYGVSQGNFSHSLEYHVPDMHLGETPFIHLTEEIKKVAGDTPVLGLGKITNPNIAEHLLHEGKLDLVGMGRALISDAELPNKAKTGDVKGIRECNSCNVCWGEIHSGKPMVCIHNPSVGNEKDYGIGTLIKTKTPKKVMVIGGGPAGLEAASIAAERGHNVHLFEKESNLGGQLRRAIEIPGREELIKTLNYLTYKVKSNDVNVYLDTIVDETLVDEITPDVVLYAAGSNQEIPDHENKNYSIYSYEEAVAKNIWNGSVLIFEDDGDIPPYSLTEKIAKSASEVTILTKKAKIAHNVNYVSWLGVNRRLRKYENIDYITGYKINKLNKNDIEIEHTFGGSKKDIAYNHVIYITKNKSNHALFKKISKKYRSYNIGDSYAPRKVLAAIHEAHRLARSI</sequence>
<dbReference type="Gene3D" id="3.40.50.720">
    <property type="entry name" value="NAD(P)-binding Rossmann-like Domain"/>
    <property type="match status" value="1"/>
</dbReference>